<dbReference type="EMBL" id="MT141428">
    <property type="protein sequence ID" value="QJA61034.1"/>
    <property type="molecule type" value="Genomic_DNA"/>
</dbReference>
<dbReference type="EMBL" id="MT141759">
    <property type="protein sequence ID" value="QJA70044.1"/>
    <property type="molecule type" value="Genomic_DNA"/>
</dbReference>
<name>A0A6H1ZA29_9ZZZZ</name>
<dbReference type="AlphaFoldDB" id="A0A6H1ZA29"/>
<evidence type="ECO:0000313" key="3">
    <source>
        <dbReference type="EMBL" id="QJA70044.1"/>
    </source>
</evidence>
<accession>A0A6H1ZA29</accession>
<protein>
    <submittedName>
        <fullName evidence="1">Uncharacterized protein</fullName>
    </submittedName>
</protein>
<gene>
    <name evidence="3" type="ORF">MM415A04035_0008</name>
    <name evidence="2" type="ORF">MM415B01009_0035</name>
    <name evidence="1" type="ORF">TM448A00108_0015</name>
    <name evidence="4" type="ORF">TM448B02223_0010</name>
</gene>
<dbReference type="EMBL" id="MT144890">
    <property type="protein sequence ID" value="QJI00992.1"/>
    <property type="molecule type" value="Genomic_DNA"/>
</dbReference>
<evidence type="ECO:0000313" key="4">
    <source>
        <dbReference type="EMBL" id="QJI00992.1"/>
    </source>
</evidence>
<sequence>MCIRTGVESIANVDFVAYKVVEEKDGEYYNIFHSVQHITKDGIVFSLKIPEIIPERYNDYCNGCGYSLFLTFDEAQNYLYEVKQNGLIRHRKLIIIEVIVPENTRYSTGKIKEGYIGQGLRAIRAEIFKIPNKEE</sequence>
<evidence type="ECO:0000313" key="1">
    <source>
        <dbReference type="EMBL" id="QJA44388.1"/>
    </source>
</evidence>
<reference evidence="1" key="1">
    <citation type="submission" date="2020-03" db="EMBL/GenBank/DDBJ databases">
        <title>The deep terrestrial virosphere.</title>
        <authorList>
            <person name="Holmfeldt K."/>
            <person name="Nilsson E."/>
            <person name="Simone D."/>
            <person name="Lopez-Fernandez M."/>
            <person name="Wu X."/>
            <person name="de Brujin I."/>
            <person name="Lundin D."/>
            <person name="Andersson A."/>
            <person name="Bertilsson S."/>
            <person name="Dopson M."/>
        </authorList>
    </citation>
    <scope>NUCLEOTIDE SEQUENCE</scope>
    <source>
        <strain evidence="3">MM415A04035</strain>
        <strain evidence="2">MM415B01009</strain>
        <strain evidence="1">TM448A00108</strain>
        <strain evidence="4">TM448B02223</strain>
    </source>
</reference>
<dbReference type="EMBL" id="MT143976">
    <property type="protein sequence ID" value="QJA44388.1"/>
    <property type="molecule type" value="Genomic_DNA"/>
</dbReference>
<organism evidence="1">
    <name type="scientific">viral metagenome</name>
    <dbReference type="NCBI Taxonomy" id="1070528"/>
    <lineage>
        <taxon>unclassified sequences</taxon>
        <taxon>metagenomes</taxon>
        <taxon>organismal metagenomes</taxon>
    </lineage>
</organism>
<proteinExistence type="predicted"/>
<evidence type="ECO:0000313" key="2">
    <source>
        <dbReference type="EMBL" id="QJA61034.1"/>
    </source>
</evidence>